<dbReference type="SUPFAM" id="SSF52540">
    <property type="entry name" value="P-loop containing nucleoside triphosphate hydrolases"/>
    <property type="match status" value="1"/>
</dbReference>
<proteinExistence type="predicted"/>
<evidence type="ECO:0000313" key="2">
    <source>
        <dbReference type="EMBL" id="VFJ98709.1"/>
    </source>
</evidence>
<accession>A0A450V1R7</accession>
<evidence type="ECO:0008006" key="3">
    <source>
        <dbReference type="Google" id="ProtNLM"/>
    </source>
</evidence>
<protein>
    <recommendedName>
        <fullName evidence="3">NitT/TauT family transport system ATP-binding protein</fullName>
    </recommendedName>
</protein>
<organism evidence="2">
    <name type="scientific">Candidatus Kentrum sp. LFY</name>
    <dbReference type="NCBI Taxonomy" id="2126342"/>
    <lineage>
        <taxon>Bacteria</taxon>
        <taxon>Pseudomonadati</taxon>
        <taxon>Pseudomonadota</taxon>
        <taxon>Gammaproteobacteria</taxon>
        <taxon>Candidatus Kentrum</taxon>
    </lineage>
</organism>
<reference evidence="2" key="1">
    <citation type="submission" date="2019-02" db="EMBL/GenBank/DDBJ databases">
        <authorList>
            <person name="Gruber-Vodicka R. H."/>
            <person name="Seah K. B. B."/>
        </authorList>
    </citation>
    <scope>NUCLEOTIDE SEQUENCE</scope>
    <source>
        <strain evidence="2">BECK_M6</strain>
        <strain evidence="1">BECK_M7</strain>
    </source>
</reference>
<dbReference type="EMBL" id="CAADFH010000087">
    <property type="protein sequence ID" value="VFJ98709.1"/>
    <property type="molecule type" value="Genomic_DNA"/>
</dbReference>
<name>A0A450V1R7_9GAMM</name>
<evidence type="ECO:0000313" key="1">
    <source>
        <dbReference type="EMBL" id="VFJ86074.1"/>
    </source>
</evidence>
<dbReference type="EMBL" id="CAADFF010000001">
    <property type="protein sequence ID" value="VFJ86074.1"/>
    <property type="molecule type" value="Genomic_DNA"/>
</dbReference>
<dbReference type="InterPro" id="IPR027417">
    <property type="entry name" value="P-loop_NTPase"/>
</dbReference>
<gene>
    <name evidence="2" type="ORF">BECKLFY1418A_GA0070994_108710</name>
    <name evidence="1" type="ORF">BECKLFY1418B_GA0070995_1001104</name>
</gene>
<sequence>MILVTHDLNEAVYLCDRIIVMGKNPTQIQEEIPVKFQQRDQIGTKSSEEFRSIRKRIFTLIQETGFGIDS</sequence>
<dbReference type="Gene3D" id="3.40.50.300">
    <property type="entry name" value="P-loop containing nucleotide triphosphate hydrolases"/>
    <property type="match status" value="1"/>
</dbReference>
<dbReference type="AlphaFoldDB" id="A0A450V1R7"/>